<name>A0A1G9QDD1_9ACTN</name>
<accession>A0A1G9QDD1</accession>
<feature type="domain" description="Knr4/Smi1-like" evidence="1">
    <location>
        <begin position="162"/>
        <end position="307"/>
    </location>
</feature>
<dbReference type="Pfam" id="PF09346">
    <property type="entry name" value="SMI1_KNR4"/>
    <property type="match status" value="1"/>
</dbReference>
<reference evidence="2 3" key="1">
    <citation type="submission" date="2016-10" db="EMBL/GenBank/DDBJ databases">
        <authorList>
            <person name="de Groot N.N."/>
        </authorList>
    </citation>
    <scope>NUCLEOTIDE SEQUENCE [LARGE SCALE GENOMIC DNA]</scope>
    <source>
        <strain evidence="2 3">CGMCC 4.5681</strain>
    </source>
</reference>
<dbReference type="InterPro" id="IPR051873">
    <property type="entry name" value="KNR4/SMI1_regulator"/>
</dbReference>
<dbReference type="EMBL" id="FNFB01000038">
    <property type="protein sequence ID" value="SDM08345.1"/>
    <property type="molecule type" value="Genomic_DNA"/>
</dbReference>
<gene>
    <name evidence="2" type="ORF">SAMN05421874_13810</name>
</gene>
<dbReference type="Gene3D" id="3.40.1580.10">
    <property type="entry name" value="SMI1/KNR4-like"/>
    <property type="match status" value="1"/>
</dbReference>
<evidence type="ECO:0000313" key="3">
    <source>
        <dbReference type="Proteomes" id="UP000198683"/>
    </source>
</evidence>
<dbReference type="OrthoDB" id="4759758at2"/>
<dbReference type="PANTHER" id="PTHR47432">
    <property type="entry name" value="CELL WALL ASSEMBLY REGULATOR SMI1"/>
    <property type="match status" value="1"/>
</dbReference>
<dbReference type="PANTHER" id="PTHR47432:SF1">
    <property type="entry name" value="CELL WALL ASSEMBLY REGULATOR SMI1"/>
    <property type="match status" value="1"/>
</dbReference>
<protein>
    <submittedName>
        <fullName evidence="2">SMI1 / KNR4 family (SUKH-1)</fullName>
    </submittedName>
</protein>
<dbReference type="InterPro" id="IPR018958">
    <property type="entry name" value="Knr4/Smi1-like_dom"/>
</dbReference>
<sequence>MPSIHDFMTWEPLLRLLHVDNVESLGASGGHVAGQIGHNAWSLPLLPRFPTPGRALQADGMRDDLDAVERVQNALLDAGLDAISFAAEVSPTGRAVLHLFTTSSAVEEGIGPYPGSLILVDGSVPQPWRRSPDPVLGAVQAPSVDLALLERTLRERMPGATGATEAEIAATEARLGVALPDELKALYRVTRGQRQDWGDNYAAADRVIEAVGCELFPLDDLYIADAASRPYLWRFAATEAAGTLPNATVQGVVGSPGWIAFGASGGGDRIAVDLTPGPDGHVGQIIVLDHEIGADLLAESLTQLVVNRPTVQHFSRRGEESPVIARVNINALTSIQAAAHPSLEVLCIGVWDGEPLSLAPVTGLPRLRTLTAYPGTLVDPLEITKLTGLEFLELGPEEWRVLLDAGAVPHGLSAAAIQVHGNQHPLPIVALANDLLSLWNRPPITVTVLNGDLGPVA</sequence>
<keyword evidence="3" id="KW-1185">Reference proteome</keyword>
<dbReference type="Proteomes" id="UP000198683">
    <property type="component" value="Unassembled WGS sequence"/>
</dbReference>
<dbReference type="SMART" id="SM00860">
    <property type="entry name" value="SMI1_KNR4"/>
    <property type="match status" value="1"/>
</dbReference>
<evidence type="ECO:0000313" key="2">
    <source>
        <dbReference type="EMBL" id="SDM08345.1"/>
    </source>
</evidence>
<evidence type="ECO:0000259" key="1">
    <source>
        <dbReference type="SMART" id="SM00860"/>
    </source>
</evidence>
<proteinExistence type="predicted"/>
<dbReference type="SUPFAM" id="SSF160631">
    <property type="entry name" value="SMI1/KNR4-like"/>
    <property type="match status" value="1"/>
</dbReference>
<organism evidence="2 3">
    <name type="scientific">Nonomuraea maritima</name>
    <dbReference type="NCBI Taxonomy" id="683260"/>
    <lineage>
        <taxon>Bacteria</taxon>
        <taxon>Bacillati</taxon>
        <taxon>Actinomycetota</taxon>
        <taxon>Actinomycetes</taxon>
        <taxon>Streptosporangiales</taxon>
        <taxon>Streptosporangiaceae</taxon>
        <taxon>Nonomuraea</taxon>
    </lineage>
</organism>
<dbReference type="AlphaFoldDB" id="A0A1G9QDD1"/>
<dbReference type="InterPro" id="IPR037883">
    <property type="entry name" value="Knr4/Smi1-like_sf"/>
</dbReference>
<dbReference type="STRING" id="683260.SAMN05421874_13810"/>